<dbReference type="InterPro" id="IPR003660">
    <property type="entry name" value="HAMP_dom"/>
</dbReference>
<feature type="domain" description="HAMP" evidence="6">
    <location>
        <begin position="219"/>
        <end position="272"/>
    </location>
</feature>
<evidence type="ECO:0000259" key="5">
    <source>
        <dbReference type="PROSITE" id="PS50111"/>
    </source>
</evidence>
<feature type="transmembrane region" description="Helical" evidence="4">
    <location>
        <begin position="198"/>
        <end position="221"/>
    </location>
</feature>
<sequence>MLPRWREKFFTIRSKLMLGFGVILFLNLLMGFALLYMFGQVNASYNRLISREVKVMNETQAALVKFEQAALDLRGYMLSGDPNYIMRYQEEMETAQKAIDQLGKSITFPEGKNYFNTLLKAVADFKVYGDGAIVLKRQSLLEADQLAGYRQIEDYLNQGKGTVERVVQAGNAIVLYMEDQLNKGKQHNNEISLQVKRWVIGGMAASVLLGLVIAVLIVNMISTPVRDLTRQAGRIAEGDLTTDKVWVKSKDELQILAKAFNKMTGNLSNILSELREKSSQVASRAQQLTAIIQQTSSGITGSTAVMHQMAATVSQVADNTQNVSRMAESAGGQAREGQTALDNIRLQMEQIIFATRQVGQAINNLNQTSRAVFQIVDLITEIAEQTNLLALNAAIEAARAGQEGMGFAVVAEEVRKLAERSAKAAGEIRVLITAVQEESGKAVSAMDKGVREVETGNRVLAQVGVVLESIIQSVQDVETQIREVAAAS</sequence>
<dbReference type="PANTHER" id="PTHR32089">
    <property type="entry name" value="METHYL-ACCEPTING CHEMOTAXIS PROTEIN MCPB"/>
    <property type="match status" value="1"/>
</dbReference>
<keyword evidence="4" id="KW-1133">Transmembrane helix</keyword>
<protein>
    <submittedName>
        <fullName evidence="7">Chemotaxis sensory transducer</fullName>
    </submittedName>
</protein>
<keyword evidence="1 3" id="KW-0807">Transducer</keyword>
<dbReference type="STRING" id="1121428.DESHY_60219"/>
<dbReference type="GO" id="GO:0016020">
    <property type="term" value="C:membrane"/>
    <property type="evidence" value="ECO:0007669"/>
    <property type="project" value="InterPro"/>
</dbReference>
<keyword evidence="8" id="KW-1185">Reference proteome</keyword>
<evidence type="ECO:0000313" key="7">
    <source>
        <dbReference type="EMBL" id="CCO09047.1"/>
    </source>
</evidence>
<keyword evidence="4" id="KW-0812">Transmembrane</keyword>
<dbReference type="Pfam" id="PF05227">
    <property type="entry name" value="CHASE3"/>
    <property type="match status" value="1"/>
</dbReference>
<evidence type="ECO:0000256" key="4">
    <source>
        <dbReference type="SAM" id="Phobius"/>
    </source>
</evidence>
<evidence type="ECO:0000313" key="8">
    <source>
        <dbReference type="Proteomes" id="UP000009315"/>
    </source>
</evidence>
<dbReference type="Pfam" id="PF00672">
    <property type="entry name" value="HAMP"/>
    <property type="match status" value="1"/>
</dbReference>
<dbReference type="SUPFAM" id="SSF58104">
    <property type="entry name" value="Methyl-accepting chemotaxis protein (MCP) signaling domain"/>
    <property type="match status" value="1"/>
</dbReference>
<dbReference type="GO" id="GO:0007165">
    <property type="term" value="P:signal transduction"/>
    <property type="evidence" value="ECO:0007669"/>
    <property type="project" value="UniProtKB-KW"/>
</dbReference>
<dbReference type="SMART" id="SM00283">
    <property type="entry name" value="MA"/>
    <property type="match status" value="1"/>
</dbReference>
<dbReference type="CDD" id="cd11386">
    <property type="entry name" value="MCP_signal"/>
    <property type="match status" value="1"/>
</dbReference>
<proteinExistence type="inferred from homology"/>
<dbReference type="InterPro" id="IPR004089">
    <property type="entry name" value="MCPsignal_dom"/>
</dbReference>
<dbReference type="OrthoDB" id="5392220at2"/>
<feature type="domain" description="Methyl-accepting transducer" evidence="5">
    <location>
        <begin position="270"/>
        <end position="488"/>
    </location>
</feature>
<comment type="caution">
    <text evidence="7">The sequence shown here is derived from an EMBL/GenBank/DDBJ whole genome shotgun (WGS) entry which is preliminary data.</text>
</comment>
<dbReference type="PROSITE" id="PS50111">
    <property type="entry name" value="CHEMOTAXIS_TRANSDUC_2"/>
    <property type="match status" value="1"/>
</dbReference>
<dbReference type="SMART" id="SM00304">
    <property type="entry name" value="HAMP"/>
    <property type="match status" value="1"/>
</dbReference>
<dbReference type="RefSeq" id="WP_008412805.1">
    <property type="nucleotide sequence ID" value="NZ_CAOS01000013.1"/>
</dbReference>
<evidence type="ECO:0000256" key="3">
    <source>
        <dbReference type="PROSITE-ProRule" id="PRU00284"/>
    </source>
</evidence>
<accession>K8E0G6</accession>
<feature type="transmembrane region" description="Helical" evidence="4">
    <location>
        <begin position="16"/>
        <end position="38"/>
    </location>
</feature>
<dbReference type="Gene3D" id="1.10.287.950">
    <property type="entry name" value="Methyl-accepting chemotaxis protein"/>
    <property type="match status" value="1"/>
</dbReference>
<gene>
    <name evidence="7" type="ORF">DESHY_60219</name>
</gene>
<name>K8E0G6_9FIRM</name>
<organism evidence="7 8">
    <name type="scientific">Desulforamulus hydrothermalis Lam5 = DSM 18033</name>
    <dbReference type="NCBI Taxonomy" id="1121428"/>
    <lineage>
        <taxon>Bacteria</taxon>
        <taxon>Bacillati</taxon>
        <taxon>Bacillota</taxon>
        <taxon>Clostridia</taxon>
        <taxon>Eubacteriales</taxon>
        <taxon>Peptococcaceae</taxon>
        <taxon>Desulforamulus</taxon>
    </lineage>
</organism>
<dbReference type="Pfam" id="PF00015">
    <property type="entry name" value="MCPsignal"/>
    <property type="match status" value="1"/>
</dbReference>
<dbReference type="Gene3D" id="6.10.340.10">
    <property type="match status" value="1"/>
</dbReference>
<dbReference type="Proteomes" id="UP000009315">
    <property type="component" value="Unassembled WGS sequence"/>
</dbReference>
<dbReference type="PROSITE" id="PS50885">
    <property type="entry name" value="HAMP"/>
    <property type="match status" value="1"/>
</dbReference>
<dbReference type="CDD" id="cd06225">
    <property type="entry name" value="HAMP"/>
    <property type="match status" value="1"/>
</dbReference>
<keyword evidence="4" id="KW-0472">Membrane</keyword>
<dbReference type="AlphaFoldDB" id="K8E0G6"/>
<dbReference type="EMBL" id="CAOS01000013">
    <property type="protein sequence ID" value="CCO09047.1"/>
    <property type="molecule type" value="Genomic_DNA"/>
</dbReference>
<dbReference type="PANTHER" id="PTHR32089:SF112">
    <property type="entry name" value="LYSOZYME-LIKE PROTEIN-RELATED"/>
    <property type="match status" value="1"/>
</dbReference>
<evidence type="ECO:0000256" key="2">
    <source>
        <dbReference type="ARBA" id="ARBA00029447"/>
    </source>
</evidence>
<dbReference type="InterPro" id="IPR007891">
    <property type="entry name" value="CHASE3"/>
</dbReference>
<reference evidence="7 8" key="1">
    <citation type="journal article" date="2013" name="Genome Announc.">
        <title>Genome Sequence of the Sulfate-Reducing Bacterium Desulfotomaculum hydrothermale Lam5(T).</title>
        <authorList>
            <person name="Amin O."/>
            <person name="Fardeau M.L."/>
            <person name="Valette O."/>
            <person name="Hirschler-Rea A."/>
            <person name="Barbe V."/>
            <person name="Medigue C."/>
            <person name="Vacherie B."/>
            <person name="Ollivier B."/>
            <person name="Bertin P.N."/>
            <person name="Dolla A."/>
        </authorList>
    </citation>
    <scope>NUCLEOTIDE SEQUENCE [LARGE SCALE GENOMIC DNA]</scope>
    <source>
        <strain evidence="8">Lam5 / DSM 18033</strain>
    </source>
</reference>
<evidence type="ECO:0000259" key="6">
    <source>
        <dbReference type="PROSITE" id="PS50885"/>
    </source>
</evidence>
<dbReference type="eggNOG" id="COG0840">
    <property type="taxonomic scope" value="Bacteria"/>
</dbReference>
<evidence type="ECO:0000256" key="1">
    <source>
        <dbReference type="ARBA" id="ARBA00023224"/>
    </source>
</evidence>
<comment type="similarity">
    <text evidence="2">Belongs to the methyl-accepting chemotaxis (MCP) protein family.</text>
</comment>